<dbReference type="PATRIC" id="fig|38300.4.peg.49"/>
<keyword evidence="1" id="KW-0472">Membrane</keyword>
<dbReference type="EMBL" id="CP011340">
    <property type="protein sequence ID" value="ALC18351.1"/>
    <property type="molecule type" value="Genomic_DNA"/>
</dbReference>
<proteinExistence type="predicted"/>
<evidence type="ECO:0000313" key="2">
    <source>
        <dbReference type="EMBL" id="ALC18351.1"/>
    </source>
</evidence>
<evidence type="ECO:0000313" key="4">
    <source>
        <dbReference type="Proteomes" id="UP000060513"/>
    </source>
</evidence>
<keyword evidence="1" id="KW-1133">Transmembrane helix</keyword>
<protein>
    <submittedName>
        <fullName evidence="3">Uncharacterized protein</fullName>
    </submittedName>
</protein>
<sequence>MHNSKPSKRQRLLEFAVHVAVQATGTVIGGLILAWLGQQ</sequence>
<feature type="transmembrane region" description="Helical" evidence="1">
    <location>
        <begin position="12"/>
        <end position="36"/>
    </location>
</feature>
<keyword evidence="1" id="KW-0812">Transmembrane</keyword>
<organism evidence="3">
    <name type="scientific">Streptomyces pristinaespiralis</name>
    <dbReference type="NCBI Taxonomy" id="38300"/>
    <lineage>
        <taxon>Bacteria</taxon>
        <taxon>Bacillati</taxon>
        <taxon>Actinomycetota</taxon>
        <taxon>Actinomycetes</taxon>
        <taxon>Kitasatosporales</taxon>
        <taxon>Streptomycetaceae</taxon>
        <taxon>Streptomyces</taxon>
    </lineage>
</organism>
<dbReference type="KEGG" id="spri:SPRI_0045"/>
<accession>A0A0M4DJG7</accession>
<dbReference type="AlphaFoldDB" id="A0A0M4DJG7"/>
<evidence type="ECO:0000256" key="1">
    <source>
        <dbReference type="SAM" id="Phobius"/>
    </source>
</evidence>
<reference evidence="3 4" key="1">
    <citation type="submission" date="2015-08" db="EMBL/GenBank/DDBJ databases">
        <title>Genome sequence of the pristinamycin over-producing bacterium Streptomyces pristinaespiralis HCCB10218.</title>
        <authorList>
            <person name="Tian J."/>
            <person name="Yang J."/>
            <person name="Li L."/>
            <person name="Ruan L."/>
            <person name="Wei W."/>
            <person name="Zheng G."/>
            <person name="Wei Z."/>
            <person name="Yang S."/>
            <person name="Ge M."/>
            <person name="Jiang W."/>
            <person name="Lu Y."/>
        </authorList>
    </citation>
    <scope>NUCLEOTIDE SEQUENCE [LARGE SCALE GENOMIC DNA]</scope>
    <source>
        <strain evidence="3 4">HCCB 10218</strain>
    </source>
</reference>
<dbReference type="EMBL" id="CP011340">
    <property type="protein sequence ID" value="ALC25614.1"/>
    <property type="molecule type" value="Genomic_DNA"/>
</dbReference>
<name>A0A0M4DJG7_STRPR</name>
<dbReference type="Proteomes" id="UP000060513">
    <property type="component" value="Chromosome"/>
</dbReference>
<evidence type="ECO:0000313" key="3">
    <source>
        <dbReference type="EMBL" id="ALC25614.1"/>
    </source>
</evidence>
<gene>
    <name evidence="2" type="ORF">SPRI_0045</name>
    <name evidence="3" type="ORF">SPRI_7308</name>
</gene>
<dbReference type="KEGG" id="spri:SPRI_7308"/>